<accession>A0A4R6UL79</accession>
<evidence type="ECO:0000256" key="2">
    <source>
        <dbReference type="ARBA" id="ARBA00023239"/>
    </source>
</evidence>
<evidence type="ECO:0000259" key="4">
    <source>
        <dbReference type="Pfam" id="PF01965"/>
    </source>
</evidence>
<evidence type="ECO:0000313" key="5">
    <source>
        <dbReference type="EMBL" id="TDQ47631.1"/>
    </source>
</evidence>
<keyword evidence="5" id="KW-0645">Protease</keyword>
<keyword evidence="5" id="KW-0378">Hydrolase</keyword>
<dbReference type="EMBL" id="SNYM01000009">
    <property type="protein sequence ID" value="TDQ47631.1"/>
    <property type="molecule type" value="Genomic_DNA"/>
</dbReference>
<evidence type="ECO:0000313" key="6">
    <source>
        <dbReference type="Proteomes" id="UP000295375"/>
    </source>
</evidence>
<dbReference type="GO" id="GO:0005737">
    <property type="term" value="C:cytoplasm"/>
    <property type="evidence" value="ECO:0007669"/>
    <property type="project" value="TreeGrafter"/>
</dbReference>
<reference evidence="5 6" key="1">
    <citation type="submission" date="2019-03" db="EMBL/GenBank/DDBJ databases">
        <title>Genomic Encyclopedia of Type Strains, Phase IV (KMG-IV): sequencing the most valuable type-strain genomes for metagenomic binning, comparative biology and taxonomic classification.</title>
        <authorList>
            <person name="Goeker M."/>
        </authorList>
    </citation>
    <scope>NUCLEOTIDE SEQUENCE [LARGE SCALE GENOMIC DNA]</scope>
    <source>
        <strain evidence="5 6">DSM 103792</strain>
    </source>
</reference>
<dbReference type="AlphaFoldDB" id="A0A4R6UL79"/>
<dbReference type="Gene3D" id="3.40.50.880">
    <property type="match status" value="1"/>
</dbReference>
<dbReference type="OrthoDB" id="9792284at2"/>
<dbReference type="InterPro" id="IPR029062">
    <property type="entry name" value="Class_I_gatase-like"/>
</dbReference>
<comment type="caution">
    <text evidence="5">The sequence shown here is derived from an EMBL/GenBank/DDBJ whole genome shotgun (WGS) entry which is preliminary data.</text>
</comment>
<keyword evidence="1" id="KW-0346">Stress response</keyword>
<dbReference type="GO" id="GO:0019243">
    <property type="term" value="P:methylglyoxal catabolic process to D-lactate via S-lactoyl-glutathione"/>
    <property type="evidence" value="ECO:0007669"/>
    <property type="project" value="TreeGrafter"/>
</dbReference>
<dbReference type="PANTHER" id="PTHR48094:SF11">
    <property type="entry name" value="GLUTATHIONE-INDEPENDENT GLYOXALASE HSP31-RELATED"/>
    <property type="match status" value="1"/>
</dbReference>
<dbReference type="InterPro" id="IPR002818">
    <property type="entry name" value="DJ-1/PfpI"/>
</dbReference>
<dbReference type="Pfam" id="PF01965">
    <property type="entry name" value="DJ-1_PfpI"/>
    <property type="match status" value="1"/>
</dbReference>
<sequence>MNGRRYLKWAGWSVATLLGLCALLFVAGWAYIDSLDLEREPKANIHATANDLPFMAHRITETRGRILAVVTSTHQRADSKRKLGYELTELSRPYWWFVANGYQVDIASPLGGEPTMVLDDGLTDADYAFLNDAQVKQKLRQTIPLSAVQPERYAAVYFVGGKGTMFDFPHHPDIQRIVRDIYPRGVVAAVCHGPAALIGVTLENGEPLLRGRQITSFTNEEELFLIKDAAEFFPFLLQDKLVAEGATFQQGPLYLNNLVIDGRLITGQNPWSTWAVAEAVIEALGHQPIARATTPEEISVQLLLTFKREGLSAAIQQKSVSPQSDKMLILMHAVVAGMQWRLQEAYQLQQLARQ</sequence>
<keyword evidence="2" id="KW-0456">Lyase</keyword>
<proteinExistence type="inferred from homology"/>
<dbReference type="GO" id="GO:0019172">
    <property type="term" value="F:glyoxalase III activity"/>
    <property type="evidence" value="ECO:0007669"/>
    <property type="project" value="TreeGrafter"/>
</dbReference>
<gene>
    <name evidence="5" type="ORF">EV696_10933</name>
</gene>
<protein>
    <submittedName>
        <fullName evidence="5">Putative intracellular protease/amidase</fullName>
    </submittedName>
</protein>
<evidence type="ECO:0000256" key="3">
    <source>
        <dbReference type="ARBA" id="ARBA00038493"/>
    </source>
</evidence>
<dbReference type="SUPFAM" id="SSF52317">
    <property type="entry name" value="Class I glutamine amidotransferase-like"/>
    <property type="match status" value="1"/>
</dbReference>
<dbReference type="PANTHER" id="PTHR48094">
    <property type="entry name" value="PROTEIN/NUCLEIC ACID DEGLYCASE DJ-1-RELATED"/>
    <property type="match status" value="1"/>
</dbReference>
<dbReference type="GO" id="GO:0008233">
    <property type="term" value="F:peptidase activity"/>
    <property type="evidence" value="ECO:0007669"/>
    <property type="project" value="UniProtKB-KW"/>
</dbReference>
<keyword evidence="6" id="KW-1185">Reference proteome</keyword>
<evidence type="ECO:0000256" key="1">
    <source>
        <dbReference type="ARBA" id="ARBA00023016"/>
    </source>
</evidence>
<dbReference type="InterPro" id="IPR050325">
    <property type="entry name" value="Prot/Nucl_acid_deglycase"/>
</dbReference>
<comment type="similarity">
    <text evidence="3">Belongs to the peptidase C56 family. HSP31-like subfamily.</text>
</comment>
<dbReference type="CDD" id="cd03141">
    <property type="entry name" value="GATase1_Hsp31_like"/>
    <property type="match status" value="1"/>
</dbReference>
<dbReference type="GO" id="GO:0006508">
    <property type="term" value="P:proteolysis"/>
    <property type="evidence" value="ECO:0007669"/>
    <property type="project" value="UniProtKB-KW"/>
</dbReference>
<organism evidence="5 6">
    <name type="scientific">Permianibacter aggregans</name>
    <dbReference type="NCBI Taxonomy" id="1510150"/>
    <lineage>
        <taxon>Bacteria</taxon>
        <taxon>Pseudomonadati</taxon>
        <taxon>Pseudomonadota</taxon>
        <taxon>Gammaproteobacteria</taxon>
        <taxon>Pseudomonadales</taxon>
        <taxon>Pseudomonadaceae</taxon>
        <taxon>Permianibacter</taxon>
    </lineage>
</organism>
<dbReference type="RefSeq" id="WP_133590797.1">
    <property type="nucleotide sequence ID" value="NZ_CP037953.1"/>
</dbReference>
<name>A0A4R6UL79_9GAMM</name>
<feature type="domain" description="DJ-1/PfpI" evidence="4">
    <location>
        <begin position="84"/>
        <end position="282"/>
    </location>
</feature>
<dbReference type="Proteomes" id="UP000295375">
    <property type="component" value="Unassembled WGS sequence"/>
</dbReference>